<evidence type="ECO:0000256" key="1">
    <source>
        <dbReference type="SAM" id="Coils"/>
    </source>
</evidence>
<feature type="coiled-coil region" evidence="1">
    <location>
        <begin position="85"/>
        <end position="112"/>
    </location>
</feature>
<evidence type="ECO:0000313" key="2">
    <source>
        <dbReference type="EMBL" id="CAB4883357.1"/>
    </source>
</evidence>
<gene>
    <name evidence="2" type="ORF">UFOPK3376_01783</name>
</gene>
<dbReference type="EMBL" id="CAFBLP010000044">
    <property type="protein sequence ID" value="CAB4883357.1"/>
    <property type="molecule type" value="Genomic_DNA"/>
</dbReference>
<name>A0A6J7EIY3_9ZZZZ</name>
<keyword evidence="1" id="KW-0175">Coiled coil</keyword>
<dbReference type="AlphaFoldDB" id="A0A6J7EIY3"/>
<protein>
    <submittedName>
        <fullName evidence="2">Unannotated protein</fullName>
    </submittedName>
</protein>
<organism evidence="2">
    <name type="scientific">freshwater metagenome</name>
    <dbReference type="NCBI Taxonomy" id="449393"/>
    <lineage>
        <taxon>unclassified sequences</taxon>
        <taxon>metagenomes</taxon>
        <taxon>ecological metagenomes</taxon>
    </lineage>
</organism>
<reference evidence="2" key="1">
    <citation type="submission" date="2020-05" db="EMBL/GenBank/DDBJ databases">
        <authorList>
            <person name="Chiriac C."/>
            <person name="Salcher M."/>
            <person name="Ghai R."/>
            <person name="Kavagutti S V."/>
        </authorList>
    </citation>
    <scope>NUCLEOTIDE SEQUENCE</scope>
</reference>
<proteinExistence type="predicted"/>
<sequence length="145" mass="15566">MAIASFPTMPSVDLSGFDVSKIQLPRFDLPTIDSEAVASAAKDAAYVTVGLAVLGLQKLQVRRRELARSIGRDTHVGRSPIGDLVGAVEARLASIDSRLESLEDKLDTAIVDLERRLPERAGVVLGQAHDLAKVARQQLRSLVVA</sequence>
<accession>A0A6J7EIY3</accession>